<evidence type="ECO:0000259" key="10">
    <source>
        <dbReference type="Pfam" id="PF00703"/>
    </source>
</evidence>
<evidence type="ECO:0000256" key="7">
    <source>
        <dbReference type="ARBA" id="ARBA00022837"/>
    </source>
</evidence>
<dbReference type="Proteomes" id="UP001574170">
    <property type="component" value="Unassembled WGS sequence"/>
</dbReference>
<feature type="chain" id="PRO_5046004554" description="beta-galactosidase" evidence="9">
    <location>
        <begin position="22"/>
        <end position="928"/>
    </location>
</feature>
<evidence type="ECO:0000256" key="9">
    <source>
        <dbReference type="SAM" id="SignalP"/>
    </source>
</evidence>
<evidence type="ECO:0000256" key="6">
    <source>
        <dbReference type="ARBA" id="ARBA00022801"/>
    </source>
</evidence>
<dbReference type="Pfam" id="PF02837">
    <property type="entry name" value="Glyco_hydro_2_N"/>
    <property type="match status" value="1"/>
</dbReference>
<feature type="domain" description="Beta-galactosidase" evidence="13">
    <location>
        <begin position="559"/>
        <end position="618"/>
    </location>
</feature>
<evidence type="ECO:0000259" key="12">
    <source>
        <dbReference type="Pfam" id="PF02837"/>
    </source>
</evidence>
<dbReference type="InterPro" id="IPR006104">
    <property type="entry name" value="Glyco_hydro_2_N"/>
</dbReference>
<organism evidence="14 15">
    <name type="scientific">Flavobacterium magnesitis</name>
    <dbReference type="NCBI Taxonomy" id="3138077"/>
    <lineage>
        <taxon>Bacteria</taxon>
        <taxon>Pseudomonadati</taxon>
        <taxon>Bacteroidota</taxon>
        <taxon>Flavobacteriia</taxon>
        <taxon>Flavobacteriales</taxon>
        <taxon>Flavobacteriaceae</taxon>
        <taxon>Flavobacterium</taxon>
    </lineage>
</organism>
<dbReference type="Pfam" id="PF02836">
    <property type="entry name" value="Glyco_hydro_2_C"/>
    <property type="match status" value="1"/>
</dbReference>
<feature type="domain" description="Glycoside hydrolase family 2 catalytic" evidence="11">
    <location>
        <begin position="290"/>
        <end position="509"/>
    </location>
</feature>
<dbReference type="Gene3D" id="2.70.98.10">
    <property type="match status" value="1"/>
</dbReference>
<dbReference type="PANTHER" id="PTHR46323">
    <property type="entry name" value="BETA-GALACTOSIDASE"/>
    <property type="match status" value="1"/>
</dbReference>
<dbReference type="InterPro" id="IPR006101">
    <property type="entry name" value="Glyco_hydro_2"/>
</dbReference>
<dbReference type="SUPFAM" id="SSF49303">
    <property type="entry name" value="beta-Galactosidase/glucuronidase domain"/>
    <property type="match status" value="2"/>
</dbReference>
<accession>A0ABV4TNK5</accession>
<dbReference type="InterPro" id="IPR017853">
    <property type="entry name" value="GH"/>
</dbReference>
<dbReference type="InterPro" id="IPR006102">
    <property type="entry name" value="Ig-like_GH2"/>
</dbReference>
<dbReference type="InterPro" id="IPR032312">
    <property type="entry name" value="LacZ_4"/>
</dbReference>
<comment type="catalytic activity">
    <reaction evidence="1">
        <text>Hydrolysis of terminal non-reducing beta-D-galactose residues in beta-D-galactosides.</text>
        <dbReference type="EC" id="3.2.1.23"/>
    </reaction>
</comment>
<dbReference type="RefSeq" id="WP_373392952.1">
    <property type="nucleotide sequence ID" value="NZ_JBCFQJ010000015.1"/>
</dbReference>
<dbReference type="InterPro" id="IPR050347">
    <property type="entry name" value="Bact_Beta-galactosidase"/>
</dbReference>
<dbReference type="PANTHER" id="PTHR46323:SF2">
    <property type="entry name" value="BETA-GALACTOSIDASE"/>
    <property type="match status" value="1"/>
</dbReference>
<dbReference type="Gene3D" id="2.60.40.10">
    <property type="entry name" value="Immunoglobulins"/>
    <property type="match status" value="2"/>
</dbReference>
<reference evidence="14 15" key="1">
    <citation type="submission" date="2024-04" db="EMBL/GenBank/DDBJ databases">
        <title>New Clade of Flavobacterium.</title>
        <authorList>
            <person name="Matos L."/>
            <person name="Proenca D.N."/>
            <person name="Fransisco R.M."/>
            <person name="Chung A.P."/>
            <person name="Maccario L."/>
            <person name="Sorensen S.J."/>
            <person name="Morais P.V."/>
        </authorList>
    </citation>
    <scope>NUCLEOTIDE SEQUENCE [LARGE SCALE GENOMIC DNA]</scope>
    <source>
        <strain evidence="14 15">FBOR7N2.3</strain>
    </source>
</reference>
<dbReference type="SUPFAM" id="SSF49785">
    <property type="entry name" value="Galactose-binding domain-like"/>
    <property type="match status" value="1"/>
</dbReference>
<gene>
    <name evidence="14" type="ORF">AAGV33_14595</name>
</gene>
<sequence length="928" mass="105740">MKITNYLLLLFLSVVFNTSFAQQTEKKMLSGNSGEDTVKWDFFCTAGRNSGQWTKIKVPSCWELEGFGEYNYGYEKVKSSEKGLYRTSFSIPKDWKDKRVFIVFDGSMTDTKILVNGKQAGSVHQGSFYRFKREITDLISTKSDNKLEVEVSKMSSNASVNSAERDADFWVFGGIYRPVYLEAVPKTFVEYSGIDAKHDGSINLELFLDKEVSNTITKVEVFEANSGKKVGDFQSVLKQKSKKLTAAASLSNIKAWSAESPNLYNAVITVTQNGNTLHSITERFGFRTIEVRERDGIYINNKKIRFKGVNRHCFWPNTGRTVSKEQSLKDILLIKEMNMNAVRMSHYPPDKHFLELCDSIGLYIIDELCAWQKPPYDTPVGTILVNEMIKRDLNNPSVIFWANGNEGGFNFDLDPLFKKLDIQKRPVLHPWGLHDDINTVHYVTYNSGIKNMFNGRDIFMPTENLHGLYDGGHGAGLDDYWNLMLSNPLSAGMFLWDFADEGIVRTDKNNILDTDKASGADGIVGPYREKEGSFYTIKEIWSPIHVEKKFITPSWDGKFTIENHYDFTNTNTCSFSYVLKKFKSLDGDNEELKGKIDTPNIQPGNKGELQLPLPANWKDFDILYLTVNDFDGKELFTWSYELNSPAFFTHRMLNNKSFQNTEVLKTEDDSFFILSASNITVKISKKTGMLNEVKNAAGIIPLANGPILITDQELKCKKVSIASNDGAYSIDAIYTYPRGNEAYRFTWTMQKNGVLQLGYNYRPSDKIKMSGVTFNFPEKDIAGAKVLANGPYRVYNNRLKGGTVNLWDKTYNDAITGEVWNYPEFKGYYSLFYGMKLMCPTPFEVYCASEDVFLHLFTPTVQRLYDEKKNYTNPPYPSGNISFMDAIPAVGTKFETAEHYGPQSQLHQFKVYSDTPNMINKIYFNFNK</sequence>
<dbReference type="SUPFAM" id="SSF51445">
    <property type="entry name" value="(Trans)glycosidases"/>
    <property type="match status" value="1"/>
</dbReference>
<comment type="cofactor">
    <cofactor evidence="2">
        <name>Ca(2+)</name>
        <dbReference type="ChEBI" id="CHEBI:29108"/>
    </cofactor>
</comment>
<dbReference type="GO" id="GO:0016787">
    <property type="term" value="F:hydrolase activity"/>
    <property type="evidence" value="ECO:0007669"/>
    <property type="project" value="UniProtKB-KW"/>
</dbReference>
<evidence type="ECO:0000256" key="1">
    <source>
        <dbReference type="ARBA" id="ARBA00001412"/>
    </source>
</evidence>
<comment type="subunit">
    <text evidence="4">Monomer.</text>
</comment>
<protein>
    <recommendedName>
        <fullName evidence="5">beta-galactosidase</fullName>
        <ecNumber evidence="5">3.2.1.23</ecNumber>
    </recommendedName>
</protein>
<dbReference type="Pfam" id="PF16353">
    <property type="entry name" value="LacZ_4"/>
    <property type="match status" value="1"/>
</dbReference>
<comment type="caution">
    <text evidence="14">The sequence shown here is derived from an EMBL/GenBank/DDBJ whole genome shotgun (WGS) entry which is preliminary data.</text>
</comment>
<evidence type="ECO:0000259" key="13">
    <source>
        <dbReference type="Pfam" id="PF16353"/>
    </source>
</evidence>
<evidence type="ECO:0000256" key="4">
    <source>
        <dbReference type="ARBA" id="ARBA00011245"/>
    </source>
</evidence>
<comment type="similarity">
    <text evidence="3">Belongs to the glycosyl hydrolase 2 family.</text>
</comment>
<keyword evidence="8" id="KW-0326">Glycosidase</keyword>
<evidence type="ECO:0000256" key="5">
    <source>
        <dbReference type="ARBA" id="ARBA00012756"/>
    </source>
</evidence>
<evidence type="ECO:0000313" key="15">
    <source>
        <dbReference type="Proteomes" id="UP001574170"/>
    </source>
</evidence>
<feature type="domain" description="Glycoside hydrolase family 2 immunoglobulin-like beta-sandwich" evidence="10">
    <location>
        <begin position="187"/>
        <end position="287"/>
    </location>
</feature>
<dbReference type="EC" id="3.2.1.23" evidence="5"/>
<keyword evidence="6 14" id="KW-0378">Hydrolase</keyword>
<dbReference type="InterPro" id="IPR008979">
    <property type="entry name" value="Galactose-bd-like_sf"/>
</dbReference>
<feature type="domain" description="Glycosyl hydrolases family 2 sugar binding" evidence="12">
    <location>
        <begin position="56"/>
        <end position="185"/>
    </location>
</feature>
<evidence type="ECO:0000256" key="8">
    <source>
        <dbReference type="ARBA" id="ARBA00023295"/>
    </source>
</evidence>
<dbReference type="Pfam" id="PF00703">
    <property type="entry name" value="Glyco_hydro_2"/>
    <property type="match status" value="1"/>
</dbReference>
<proteinExistence type="inferred from homology"/>
<dbReference type="PRINTS" id="PR00132">
    <property type="entry name" value="GLHYDRLASE2"/>
</dbReference>
<evidence type="ECO:0000256" key="2">
    <source>
        <dbReference type="ARBA" id="ARBA00001913"/>
    </source>
</evidence>
<dbReference type="SUPFAM" id="SSF74650">
    <property type="entry name" value="Galactose mutarotase-like"/>
    <property type="match status" value="1"/>
</dbReference>
<dbReference type="EMBL" id="JBCFQK010000027">
    <property type="protein sequence ID" value="MFA9195638.1"/>
    <property type="molecule type" value="Genomic_DNA"/>
</dbReference>
<dbReference type="Gene3D" id="2.60.120.260">
    <property type="entry name" value="Galactose-binding domain-like"/>
    <property type="match status" value="1"/>
</dbReference>
<name>A0ABV4TNK5_9FLAO</name>
<feature type="signal peptide" evidence="9">
    <location>
        <begin position="1"/>
        <end position="21"/>
    </location>
</feature>
<keyword evidence="9" id="KW-0732">Signal</keyword>
<dbReference type="InterPro" id="IPR006103">
    <property type="entry name" value="Glyco_hydro_2_cat"/>
</dbReference>
<dbReference type="InterPro" id="IPR036156">
    <property type="entry name" value="Beta-gal/glucu_dom_sf"/>
</dbReference>
<keyword evidence="15" id="KW-1185">Reference proteome</keyword>
<evidence type="ECO:0000259" key="11">
    <source>
        <dbReference type="Pfam" id="PF02836"/>
    </source>
</evidence>
<dbReference type="InterPro" id="IPR013783">
    <property type="entry name" value="Ig-like_fold"/>
</dbReference>
<dbReference type="InterPro" id="IPR014718">
    <property type="entry name" value="GH-type_carb-bd"/>
</dbReference>
<evidence type="ECO:0000256" key="3">
    <source>
        <dbReference type="ARBA" id="ARBA00007401"/>
    </source>
</evidence>
<keyword evidence="7" id="KW-0106">Calcium</keyword>
<evidence type="ECO:0000313" key="14">
    <source>
        <dbReference type="EMBL" id="MFA9195638.1"/>
    </source>
</evidence>
<dbReference type="InterPro" id="IPR011013">
    <property type="entry name" value="Gal_mutarotase_sf_dom"/>
</dbReference>
<dbReference type="Gene3D" id="3.20.20.80">
    <property type="entry name" value="Glycosidases"/>
    <property type="match status" value="1"/>
</dbReference>